<protein>
    <submittedName>
        <fullName evidence="7">RNase adapter RapZ</fullName>
    </submittedName>
</protein>
<dbReference type="InterPro" id="IPR027417">
    <property type="entry name" value="P-loop_NTPase"/>
</dbReference>
<dbReference type="GO" id="GO:0005525">
    <property type="term" value="F:GTP binding"/>
    <property type="evidence" value="ECO:0007669"/>
    <property type="project" value="UniProtKB-UniRule"/>
</dbReference>
<evidence type="ECO:0000256" key="3">
    <source>
        <dbReference type="ARBA" id="ARBA00023134"/>
    </source>
</evidence>
<dbReference type="Gene3D" id="3.40.50.300">
    <property type="entry name" value="P-loop containing nucleotide triphosphate hydrolases"/>
    <property type="match status" value="1"/>
</dbReference>
<organism evidence="7 8">
    <name type="scientific">Parahaliea aestuarii</name>
    <dbReference type="NCBI Taxonomy" id="1852021"/>
    <lineage>
        <taxon>Bacteria</taxon>
        <taxon>Pseudomonadati</taxon>
        <taxon>Pseudomonadota</taxon>
        <taxon>Gammaproteobacteria</taxon>
        <taxon>Cellvibrionales</taxon>
        <taxon>Halieaceae</taxon>
        <taxon>Parahaliea</taxon>
    </lineage>
</organism>
<dbReference type="RefSeq" id="WP_148062737.1">
    <property type="nucleotide sequence ID" value="NZ_VRYZ01000001.1"/>
</dbReference>
<proteinExistence type="inferred from homology"/>
<keyword evidence="1 4" id="KW-0547">Nucleotide-binding</keyword>
<keyword evidence="8" id="KW-1185">Reference proteome</keyword>
<accession>A0A5C9A223</accession>
<dbReference type="OrthoDB" id="9784461at2"/>
<dbReference type="InterPro" id="IPR053930">
    <property type="entry name" value="RapZ-like_N"/>
</dbReference>
<evidence type="ECO:0000256" key="2">
    <source>
        <dbReference type="ARBA" id="ARBA00022840"/>
    </source>
</evidence>
<dbReference type="InterPro" id="IPR005337">
    <property type="entry name" value="RapZ-like"/>
</dbReference>
<feature type="domain" description="RapZ-like N-terminal" evidence="5">
    <location>
        <begin position="1"/>
        <end position="159"/>
    </location>
</feature>
<dbReference type="InterPro" id="IPR053931">
    <property type="entry name" value="RapZ_C"/>
</dbReference>
<keyword evidence="3 4" id="KW-0342">GTP-binding</keyword>
<dbReference type="Pfam" id="PF03668">
    <property type="entry name" value="RapZ-like_N"/>
    <property type="match status" value="1"/>
</dbReference>
<name>A0A5C9A223_9GAMM</name>
<feature type="domain" description="RapZ C-terminal" evidence="6">
    <location>
        <begin position="164"/>
        <end position="284"/>
    </location>
</feature>
<dbReference type="HAMAP" id="MF_00636">
    <property type="entry name" value="RapZ_like"/>
    <property type="match status" value="1"/>
</dbReference>
<dbReference type="EMBL" id="VRYZ01000001">
    <property type="protein sequence ID" value="TXS94895.1"/>
    <property type="molecule type" value="Genomic_DNA"/>
</dbReference>
<feature type="binding site" evidence="4">
    <location>
        <begin position="8"/>
        <end position="15"/>
    </location>
    <ligand>
        <name>ATP</name>
        <dbReference type="ChEBI" id="CHEBI:30616"/>
    </ligand>
</feature>
<feature type="binding site" evidence="4">
    <location>
        <begin position="60"/>
        <end position="63"/>
    </location>
    <ligand>
        <name>GTP</name>
        <dbReference type="ChEBI" id="CHEBI:37565"/>
    </ligand>
</feature>
<gene>
    <name evidence="7" type="primary">rapZ</name>
    <name evidence="7" type="ORF">FVW59_03035</name>
</gene>
<dbReference type="NCBIfam" id="NF003828">
    <property type="entry name" value="PRK05416.1"/>
    <property type="match status" value="1"/>
</dbReference>
<evidence type="ECO:0000256" key="1">
    <source>
        <dbReference type="ARBA" id="ARBA00022741"/>
    </source>
</evidence>
<dbReference type="Proteomes" id="UP000321933">
    <property type="component" value="Unassembled WGS sequence"/>
</dbReference>
<dbReference type="PANTHER" id="PTHR30448:SF0">
    <property type="entry name" value="RNASE ADAPTER PROTEIN RAPZ"/>
    <property type="match status" value="1"/>
</dbReference>
<comment type="caution">
    <text evidence="7">The sequence shown here is derived from an EMBL/GenBank/DDBJ whole genome shotgun (WGS) entry which is preliminary data.</text>
</comment>
<evidence type="ECO:0000256" key="4">
    <source>
        <dbReference type="HAMAP-Rule" id="MF_00636"/>
    </source>
</evidence>
<dbReference type="SUPFAM" id="SSF52540">
    <property type="entry name" value="P-loop containing nucleoside triphosphate hydrolases"/>
    <property type="match status" value="1"/>
</dbReference>
<dbReference type="PIRSF" id="PIRSF005052">
    <property type="entry name" value="P-loopkin"/>
    <property type="match status" value="1"/>
</dbReference>
<reference evidence="7 8" key="1">
    <citation type="submission" date="2019-08" db="EMBL/GenBank/DDBJ databases">
        <title>Parahaliea maris sp. nov., isolated from the surface seawater.</title>
        <authorList>
            <person name="Liu Y."/>
        </authorList>
    </citation>
    <scope>NUCLEOTIDE SEQUENCE [LARGE SCALE GENOMIC DNA]</scope>
    <source>
        <strain evidence="7 8">S2-26</strain>
    </source>
</reference>
<evidence type="ECO:0000313" key="7">
    <source>
        <dbReference type="EMBL" id="TXS94895.1"/>
    </source>
</evidence>
<evidence type="ECO:0000259" key="6">
    <source>
        <dbReference type="Pfam" id="PF22740"/>
    </source>
</evidence>
<evidence type="ECO:0000259" key="5">
    <source>
        <dbReference type="Pfam" id="PF03668"/>
    </source>
</evidence>
<dbReference type="PANTHER" id="PTHR30448">
    <property type="entry name" value="RNASE ADAPTER PROTEIN RAPZ"/>
    <property type="match status" value="1"/>
</dbReference>
<keyword evidence="2 4" id="KW-0067">ATP-binding</keyword>
<dbReference type="AlphaFoldDB" id="A0A5C9A223"/>
<sequence length="286" mass="32585">MELVIISGRSGSGKSTALHQLEDEGYYCIDNLPLGLLPALVEQTFRDEFAHFRGAAVCIDARNAWKDLQDFNAILDSLPEGVNCQVLFLDAQDAALIKRFSETRRKHPLSDHNLPLADAILRERELLEPIASAASLVLDTSQLTIYELRDAIRQRLLGDCNRSMSILFQSFGFKRGVPADADLMFDVRMLPNPHWVKELRMMSGLDEPVREFLEARAATHELFNSIADYLDRWLPAYADSNRSYMTIAVGCTGGQHRSVYLADRLYQHYRQQFPQVHLRHRELHAS</sequence>
<dbReference type="Pfam" id="PF22740">
    <property type="entry name" value="PapZ_C"/>
    <property type="match status" value="1"/>
</dbReference>
<evidence type="ECO:0000313" key="8">
    <source>
        <dbReference type="Proteomes" id="UP000321933"/>
    </source>
</evidence>
<dbReference type="GO" id="GO:0005524">
    <property type="term" value="F:ATP binding"/>
    <property type="evidence" value="ECO:0007669"/>
    <property type="project" value="UniProtKB-UniRule"/>
</dbReference>